<evidence type="ECO:0000313" key="3">
    <source>
        <dbReference type="EMBL" id="TRY97370.1"/>
    </source>
</evidence>
<evidence type="ECO:0000256" key="2">
    <source>
        <dbReference type="SAM" id="SignalP"/>
    </source>
</evidence>
<comment type="caution">
    <text evidence="3">The sequence shown here is derived from an EMBL/GenBank/DDBJ whole genome shotgun (WGS) entry which is preliminary data.</text>
</comment>
<feature type="region of interest" description="Disordered" evidence="1">
    <location>
        <begin position="660"/>
        <end position="700"/>
    </location>
</feature>
<feature type="region of interest" description="Disordered" evidence="1">
    <location>
        <begin position="454"/>
        <end position="490"/>
    </location>
</feature>
<evidence type="ECO:0000256" key="1">
    <source>
        <dbReference type="SAM" id="MobiDB-lite"/>
    </source>
</evidence>
<dbReference type="Proteomes" id="UP000316079">
    <property type="component" value="Unassembled WGS sequence"/>
</dbReference>
<reference evidence="3 4" key="1">
    <citation type="journal article" date="2019" name="Sci. Data">
        <title>Hybrid genome assembly and annotation of Danionella translucida.</title>
        <authorList>
            <person name="Kadobianskyi M."/>
            <person name="Schulze L."/>
            <person name="Schuelke M."/>
            <person name="Judkewitz B."/>
        </authorList>
    </citation>
    <scope>NUCLEOTIDE SEQUENCE [LARGE SCALE GENOMIC DNA]</scope>
    <source>
        <strain evidence="3 4">Bolton</strain>
    </source>
</reference>
<keyword evidence="2" id="KW-0732">Signal</keyword>
<feature type="compositionally biased region" description="Acidic residues" evidence="1">
    <location>
        <begin position="689"/>
        <end position="699"/>
    </location>
</feature>
<feature type="signal peptide" evidence="2">
    <location>
        <begin position="1"/>
        <end position="23"/>
    </location>
</feature>
<evidence type="ECO:0000313" key="4">
    <source>
        <dbReference type="Proteomes" id="UP000316079"/>
    </source>
</evidence>
<accession>A0A553R5B4</accession>
<dbReference type="EMBL" id="SRMA01025232">
    <property type="protein sequence ID" value="TRY97370.1"/>
    <property type="molecule type" value="Genomic_DNA"/>
</dbReference>
<organism evidence="3 4">
    <name type="scientific">Danionella cerebrum</name>
    <dbReference type="NCBI Taxonomy" id="2873325"/>
    <lineage>
        <taxon>Eukaryota</taxon>
        <taxon>Metazoa</taxon>
        <taxon>Chordata</taxon>
        <taxon>Craniata</taxon>
        <taxon>Vertebrata</taxon>
        <taxon>Euteleostomi</taxon>
        <taxon>Actinopterygii</taxon>
        <taxon>Neopterygii</taxon>
        <taxon>Teleostei</taxon>
        <taxon>Ostariophysi</taxon>
        <taxon>Cypriniformes</taxon>
        <taxon>Danionidae</taxon>
        <taxon>Danioninae</taxon>
        <taxon>Danionella</taxon>
    </lineage>
</organism>
<sequence length="903" mass="98981">ARHLAAGPLAAVLALLLLEKVLHQTLEPADHRTDINLRLELKDPEETIPGLVLQITIFLSDSFTPARHESVAGLSAGVTENRGGSCCHSCSQGLELFAALWATSALMSAEEECRLTGSFQLQLKRLKQYRSNLICDNGMHVPESNDPIILSSSTSEDDCGGWLSDGLCAFEGGIPWEQNSSPAVITIGSRRNTTSRIHPYESFTCTRQTNAHSYCTQTLEMELSNEAGVNQVPNNGRITPHFVHSGEKFLHGFLLSCTEGGQALFAVPKLFLFRDSASDRLLVCFFQAIGQLFLLSQDFSHGLRLRTELCSLRRAKLSRGGQGSEAEGCRRGGGTGVGGGMSTEGALTLCPGSPIVSAGGCMIYTDAHKHEDTHARHCRICETDMAGTQGKHLMSCDGRLTIGFGTGRDWEDLTRSAQLGPQSLTTLRSAPPRRLRRGPTENPAKIALNKTLRPLRIDPPPLQPDGNGLAYPKLRARRTPGDGTIRSEDGLDITCRPGDILRTSQAKELIEESGAVKDVSGCRPVDQGYCGSQHKGMVEKILPCGSKNQHLSYRSASNANGCCGRGNSNKTSVNKPATNRAAVLSTASPNLAQHHRRLNTNQLMRGGSVNHDHNLATYLSGVKLKKRFGTAPRPRTQTHALTGKVVGWWRAPCLHMSSISTPSRKTLERHSDNSLTKPSLTQTRKQKECEEEEEEEEEEGKVQKCRLTSQIFWNKKKNLTILLFALYWDAPCDEVSSSSSFFCHYLPHLIMTVGTLERCLRRQRECLNSSHVQMAGRPLVQHVPEAATCECVCASTLDMLQILRPIGARWCETNTQRHADVNRCRSKIWNSRNRKDDIVKNKEDLKRSFPAGAGIRSAGQVSSGGSGCDQITVSITVDTAPLSRSALVHLTSQESWYHTDLVL</sequence>
<feature type="compositionally biased region" description="Polar residues" evidence="1">
    <location>
        <begin position="673"/>
        <end position="683"/>
    </location>
</feature>
<feature type="non-terminal residue" evidence="3">
    <location>
        <position position="1"/>
    </location>
</feature>
<proteinExistence type="predicted"/>
<name>A0A553R5B4_9TELE</name>
<feature type="chain" id="PRO_5022087153" evidence="2">
    <location>
        <begin position="24"/>
        <end position="903"/>
    </location>
</feature>
<protein>
    <submittedName>
        <fullName evidence="3">Uncharacterized protein</fullName>
    </submittedName>
</protein>
<dbReference type="AlphaFoldDB" id="A0A553R5B4"/>
<keyword evidence="4" id="KW-1185">Reference proteome</keyword>
<gene>
    <name evidence="3" type="ORF">DNTS_033011</name>
</gene>